<dbReference type="OrthoDB" id="611007at2759"/>
<proteinExistence type="predicted"/>
<dbReference type="AlphaFoldDB" id="A0A1E5UZV4"/>
<organism evidence="2 3">
    <name type="scientific">Dichanthelium oligosanthes</name>
    <dbReference type="NCBI Taxonomy" id="888268"/>
    <lineage>
        <taxon>Eukaryota</taxon>
        <taxon>Viridiplantae</taxon>
        <taxon>Streptophyta</taxon>
        <taxon>Embryophyta</taxon>
        <taxon>Tracheophyta</taxon>
        <taxon>Spermatophyta</taxon>
        <taxon>Magnoliopsida</taxon>
        <taxon>Liliopsida</taxon>
        <taxon>Poales</taxon>
        <taxon>Poaceae</taxon>
        <taxon>PACMAD clade</taxon>
        <taxon>Panicoideae</taxon>
        <taxon>Panicodae</taxon>
        <taxon>Paniceae</taxon>
        <taxon>Dichantheliinae</taxon>
        <taxon>Dichanthelium</taxon>
    </lineage>
</organism>
<dbReference type="InterPro" id="IPR036047">
    <property type="entry name" value="F-box-like_dom_sf"/>
</dbReference>
<comment type="caution">
    <text evidence="2">The sequence shown here is derived from an EMBL/GenBank/DDBJ whole genome shotgun (WGS) entry which is preliminary data.</text>
</comment>
<evidence type="ECO:0000259" key="1">
    <source>
        <dbReference type="PROSITE" id="PS50181"/>
    </source>
</evidence>
<feature type="domain" description="F-box" evidence="1">
    <location>
        <begin position="8"/>
        <end position="54"/>
    </location>
</feature>
<dbReference type="InterPro" id="IPR001810">
    <property type="entry name" value="F-box_dom"/>
</dbReference>
<dbReference type="SMART" id="SM00256">
    <property type="entry name" value="FBOX"/>
    <property type="match status" value="1"/>
</dbReference>
<accession>A0A1E5UZV4</accession>
<dbReference type="NCBIfam" id="TIGR01640">
    <property type="entry name" value="F_box_assoc_1"/>
    <property type="match status" value="1"/>
</dbReference>
<evidence type="ECO:0000313" key="2">
    <source>
        <dbReference type="EMBL" id="OEL18377.1"/>
    </source>
</evidence>
<dbReference type="EMBL" id="LWDX02056777">
    <property type="protein sequence ID" value="OEL18377.1"/>
    <property type="molecule type" value="Genomic_DNA"/>
</dbReference>
<dbReference type="PANTHER" id="PTHR31111:SF133">
    <property type="entry name" value="OS07G0196600 PROTEIN"/>
    <property type="match status" value="1"/>
</dbReference>
<dbReference type="Pfam" id="PF00646">
    <property type="entry name" value="F-box"/>
    <property type="match status" value="1"/>
</dbReference>
<dbReference type="STRING" id="888268.A0A1E5UZV4"/>
<dbReference type="Proteomes" id="UP000095767">
    <property type="component" value="Unassembled WGS sequence"/>
</dbReference>
<dbReference type="PANTHER" id="PTHR31111">
    <property type="entry name" value="BNAA05G37150D PROTEIN-RELATED"/>
    <property type="match status" value="1"/>
</dbReference>
<keyword evidence="3" id="KW-1185">Reference proteome</keyword>
<reference evidence="2 3" key="1">
    <citation type="submission" date="2016-09" db="EMBL/GenBank/DDBJ databases">
        <title>The draft genome of Dichanthelium oligosanthes: A C3 panicoid grass species.</title>
        <authorList>
            <person name="Studer A.J."/>
            <person name="Schnable J.C."/>
            <person name="Brutnell T.P."/>
        </authorList>
    </citation>
    <scope>NUCLEOTIDE SEQUENCE [LARGE SCALE GENOMIC DNA]</scope>
    <source>
        <strain evidence="3">cv. Kellogg 1175</strain>
        <tissue evidence="2">Leaf</tissue>
    </source>
</reference>
<sequence length="248" mass="28187">MLADPLAIANDGVLPTDVLSEILLRLPAKELCRLRLVCRKSGDLRLKDDSWGPASPSTEPGHRCSQRLARRQRMPCASTCVLGHVPSTVEYKLLRIGYRRRTIHETAEQPCEVMTLGCGSNQRWRKKSGPPFQLSSQYRHVVVSNGVAYFLSAPFSIANTKTKMDRIALFNLGTEEWSAATLQLPPSTRYDPKTDDYIQLAKLNGYFAIVHHSKKHCSMNFWFLVDMDKGLWNKQCSIVFWLSWMTGR</sequence>
<gene>
    <name evidence="2" type="ORF">BAE44_0020605</name>
</gene>
<protein>
    <recommendedName>
        <fullName evidence="1">F-box domain-containing protein</fullName>
    </recommendedName>
</protein>
<dbReference type="SUPFAM" id="SSF81383">
    <property type="entry name" value="F-box domain"/>
    <property type="match status" value="1"/>
</dbReference>
<name>A0A1E5UZV4_9POAL</name>
<dbReference type="PROSITE" id="PS50181">
    <property type="entry name" value="FBOX"/>
    <property type="match status" value="1"/>
</dbReference>
<dbReference type="Pfam" id="PF08268">
    <property type="entry name" value="FBA_3"/>
    <property type="match status" value="1"/>
</dbReference>
<dbReference type="Gene3D" id="1.20.1280.50">
    <property type="match status" value="1"/>
</dbReference>
<dbReference type="InterPro" id="IPR013187">
    <property type="entry name" value="F-box-assoc_dom_typ3"/>
</dbReference>
<dbReference type="InterPro" id="IPR017451">
    <property type="entry name" value="F-box-assoc_interact_dom"/>
</dbReference>
<evidence type="ECO:0000313" key="3">
    <source>
        <dbReference type="Proteomes" id="UP000095767"/>
    </source>
</evidence>